<dbReference type="Pfam" id="PF13646">
    <property type="entry name" value="HEAT_2"/>
    <property type="match status" value="3"/>
</dbReference>
<sequence length="1094" mass="127344">MKKIWEYAVEKLHPIQVSKDGHRTGTIHSEKVDLNIYKILSPRLKEFKNYKELFILSTTACLHDIGKRDGVNYDHGLESFRLIDENRIDYKLEDKGLSDIIAKISAAHSNDKFFEELEDEVIITQKFNLKQLASIFRLADALDSDYTRVEKEKIESEKDRFRHIIHGWELNKIEKNLVDIHAKLEYDEDIELMNNGFSMMQEQLDCAVPYLLELKLPTELNLIAEYKKELKSLIDDEIPSKNFVGLNSLSENNVLIGRDREANQLCRIAITSRHHISLLTGYSGVGKTSLVQAGLSSKMKYMRSFKRLLIPIYEDPINNMIVNINLSLLKRINLNVNNLDNSINDLSSSFEKILLILDQFERILDLPIKKLDQLKKLLQSIYLKRFRNIYLLIVYKKESDVDIHEFLYDSIGTRTFPKIVLRALDKRDVREIFKEGFSAERKALDKETTLLRRIINDLIIESNHICPDKIFPPFIQIVGMELAKYAKNKIVTSELYEQLGRANNIINNFLLKQLNSFESYLEKFSEELLKKLVFNGKKVSPIHKNNLIKYLDIDKKNFNKLINLLDKNRLVHISGDFIELIHDYLAERIESELIRPIEKQFRNAIYSFKVKSENFEITNEYLNSFEMVVLYNGRLKFQKELEENGLKKRKFLFQNILGGKGPGWWWFKDMDKEELSFLVFDTLKFSNNLDKIIIDNTLEIFRIIYSQNNLLKLEEMLKNDDLEVKGAAIAAITKFSSKEDLLQLREMLKDDHYKVRKAAVNAIAELGTKEDLLLLRKMLKDDYYKVRRAAVNSIFKLGTKEDLPQLREMLNDDDSSVRFNVVKTIIKFGSKEDLQQLKEVLKDNNSYVRLNAVIAITKLGSKRDLPQLREMLKDNDSEVRRTVVNAITKFGSKEDLLLLKEMLKDDDSYVRRAVVNAITKLSSKENLMQLNEMLKDDNFDARRAAVNALNKINSKLNLQHLREMLNENHPEVRNAAVNAIIGLLLKLDLPQLREMLKDDDSYVRRAVVYTITMLGSKRDLPHLREMLKDNNSYVRLNAVKAINKLGSEKDLPHLREMLKDDDFEVRSAAVKTINKLGSKKDLPHLRKIPYSLVS</sequence>
<dbReference type="InterPro" id="IPR056471">
    <property type="entry name" value="HD-CE"/>
</dbReference>
<dbReference type="PROSITE" id="PS50077">
    <property type="entry name" value="HEAT_REPEAT"/>
    <property type="match status" value="2"/>
</dbReference>
<evidence type="ECO:0000256" key="1">
    <source>
        <dbReference type="ARBA" id="ARBA00045876"/>
    </source>
</evidence>
<dbReference type="PANTHER" id="PTHR12697">
    <property type="entry name" value="PBS LYASE HEAT-LIKE PROTEIN"/>
    <property type="match status" value="1"/>
</dbReference>
<name>A0A0F9QZK9_9ZZZZ</name>
<protein>
    <recommendedName>
        <fullName evidence="5">HD domain-containing protein</fullName>
    </recommendedName>
</protein>
<dbReference type="EMBL" id="LAZR01001247">
    <property type="protein sequence ID" value="KKN47969.1"/>
    <property type="molecule type" value="Genomic_DNA"/>
</dbReference>
<dbReference type="SUPFAM" id="SSF48371">
    <property type="entry name" value="ARM repeat"/>
    <property type="match status" value="1"/>
</dbReference>
<feature type="domain" description="Novel STAND NTPase 1" evidence="2">
    <location>
        <begin position="251"/>
        <end position="586"/>
    </location>
</feature>
<dbReference type="Pfam" id="PF20703">
    <property type="entry name" value="nSTAND1"/>
    <property type="match status" value="1"/>
</dbReference>
<feature type="domain" description="HD-CE" evidence="3">
    <location>
        <begin position="28"/>
        <end position="150"/>
    </location>
</feature>
<evidence type="ECO:0000259" key="2">
    <source>
        <dbReference type="Pfam" id="PF20703"/>
    </source>
</evidence>
<evidence type="ECO:0008006" key="5">
    <source>
        <dbReference type="Google" id="ProtNLM"/>
    </source>
</evidence>
<gene>
    <name evidence="4" type="ORF">LCGC14_0657530</name>
</gene>
<dbReference type="InterPro" id="IPR021133">
    <property type="entry name" value="HEAT_type_2"/>
</dbReference>
<accession>A0A0F9QZK9</accession>
<dbReference type="SUPFAM" id="SSF109604">
    <property type="entry name" value="HD-domain/PDEase-like"/>
    <property type="match status" value="1"/>
</dbReference>
<dbReference type="InterPro" id="IPR016024">
    <property type="entry name" value="ARM-type_fold"/>
</dbReference>
<dbReference type="InterPro" id="IPR004155">
    <property type="entry name" value="PBS_lyase_HEAT"/>
</dbReference>
<dbReference type="InterPro" id="IPR011989">
    <property type="entry name" value="ARM-like"/>
</dbReference>
<dbReference type="Gene3D" id="1.25.10.10">
    <property type="entry name" value="Leucine-rich Repeat Variant"/>
    <property type="match status" value="3"/>
</dbReference>
<comment type="caution">
    <text evidence="4">The sequence shown here is derived from an EMBL/GenBank/DDBJ whole genome shotgun (WGS) entry which is preliminary data.</text>
</comment>
<dbReference type="SUPFAM" id="SSF52540">
    <property type="entry name" value="P-loop containing nucleoside triphosphate hydrolases"/>
    <property type="match status" value="1"/>
</dbReference>
<comment type="function">
    <text evidence="1">Catalyzes the hydroxylation of the N(6)-(4-aminobutyl)-L-lysine intermediate produced by deoxyhypusine synthase/DHPS on a critical lysine of the eukaryotic translation initiation factor 5A/eIF-5A. This is the second step of the post-translational modification of that lysine into an unusual amino acid residue named hypusine. Hypusination is unique to mature eIF-5A factor and is essential for its function.</text>
</comment>
<evidence type="ECO:0000313" key="4">
    <source>
        <dbReference type="EMBL" id="KKN47969.1"/>
    </source>
</evidence>
<dbReference type="GO" id="GO:0016491">
    <property type="term" value="F:oxidoreductase activity"/>
    <property type="evidence" value="ECO:0007669"/>
    <property type="project" value="TreeGrafter"/>
</dbReference>
<evidence type="ECO:0000259" key="3">
    <source>
        <dbReference type="Pfam" id="PF24391"/>
    </source>
</evidence>
<dbReference type="InterPro" id="IPR049052">
    <property type="entry name" value="nSTAND1"/>
</dbReference>
<dbReference type="PANTHER" id="PTHR12697:SF5">
    <property type="entry name" value="DEOXYHYPUSINE HYDROXYLASE"/>
    <property type="match status" value="1"/>
</dbReference>
<dbReference type="AlphaFoldDB" id="A0A0F9QZK9"/>
<proteinExistence type="predicted"/>
<dbReference type="InterPro" id="IPR027417">
    <property type="entry name" value="P-loop_NTPase"/>
</dbReference>
<dbReference type="Gene3D" id="3.40.50.300">
    <property type="entry name" value="P-loop containing nucleotide triphosphate hydrolases"/>
    <property type="match status" value="1"/>
</dbReference>
<dbReference type="Pfam" id="PF24391">
    <property type="entry name" value="HD-CE"/>
    <property type="match status" value="1"/>
</dbReference>
<dbReference type="Gene3D" id="1.10.3210.10">
    <property type="entry name" value="Hypothetical protein af1432"/>
    <property type="match status" value="1"/>
</dbReference>
<reference evidence="4" key="1">
    <citation type="journal article" date="2015" name="Nature">
        <title>Complex archaea that bridge the gap between prokaryotes and eukaryotes.</title>
        <authorList>
            <person name="Spang A."/>
            <person name="Saw J.H."/>
            <person name="Jorgensen S.L."/>
            <person name="Zaremba-Niedzwiedzka K."/>
            <person name="Martijn J."/>
            <person name="Lind A.E."/>
            <person name="van Eijk R."/>
            <person name="Schleper C."/>
            <person name="Guy L."/>
            <person name="Ettema T.J."/>
        </authorList>
    </citation>
    <scope>NUCLEOTIDE SEQUENCE</scope>
</reference>
<organism evidence="4">
    <name type="scientific">marine sediment metagenome</name>
    <dbReference type="NCBI Taxonomy" id="412755"/>
    <lineage>
        <taxon>unclassified sequences</taxon>
        <taxon>metagenomes</taxon>
        <taxon>ecological metagenomes</taxon>
    </lineage>
</organism>
<dbReference type="SMART" id="SM00567">
    <property type="entry name" value="EZ_HEAT"/>
    <property type="match status" value="10"/>
</dbReference>